<feature type="transmembrane region" description="Helical" evidence="2">
    <location>
        <begin position="12"/>
        <end position="31"/>
    </location>
</feature>
<keyword evidence="2" id="KW-0812">Transmembrane</keyword>
<evidence type="ECO:0000256" key="2">
    <source>
        <dbReference type="SAM" id="Phobius"/>
    </source>
</evidence>
<evidence type="ECO:0000313" key="6">
    <source>
        <dbReference type="Proteomes" id="UP000396862"/>
    </source>
</evidence>
<keyword evidence="2" id="KW-1133">Transmembrane helix</keyword>
<feature type="region of interest" description="Disordered" evidence="1">
    <location>
        <begin position="50"/>
        <end position="233"/>
    </location>
</feature>
<evidence type="ECO:0000313" key="4">
    <source>
        <dbReference type="EMBL" id="PSK83940.1"/>
    </source>
</evidence>
<accession>A0A2P8CG34</accession>
<reference evidence="3 6" key="2">
    <citation type="submission" date="2019-10" db="EMBL/GenBank/DDBJ databases">
        <title>Prolixibacter strains distinguished by the presence of nitrate reductase genes were adept at nitrate-dependent anaerobic corrosion of metallic iron and carbon steel.</title>
        <authorList>
            <person name="Iino T."/>
            <person name="Shono N."/>
            <person name="Ito K."/>
            <person name="Nakamura R."/>
            <person name="Sueoka K."/>
            <person name="Harayama S."/>
            <person name="Ohkuma M."/>
        </authorList>
    </citation>
    <scope>NUCLEOTIDE SEQUENCE [LARGE SCALE GENOMIC DNA]</scope>
    <source>
        <strain evidence="3 6">MIC1-1</strain>
    </source>
</reference>
<evidence type="ECO:0000313" key="3">
    <source>
        <dbReference type="EMBL" id="GET23481.1"/>
    </source>
</evidence>
<dbReference type="OrthoDB" id="9786892at2"/>
<feature type="compositionally biased region" description="Low complexity" evidence="1">
    <location>
        <begin position="83"/>
        <end position="98"/>
    </location>
</feature>
<dbReference type="RefSeq" id="WP_106541763.1">
    <property type="nucleotide sequence ID" value="NZ_BLAU01000001.1"/>
</dbReference>
<dbReference type="EMBL" id="PYGC01000003">
    <property type="protein sequence ID" value="PSK83940.1"/>
    <property type="molecule type" value="Genomic_DNA"/>
</dbReference>
<dbReference type="Proteomes" id="UP000240621">
    <property type="component" value="Unassembled WGS sequence"/>
</dbReference>
<protein>
    <submittedName>
        <fullName evidence="3">Cell envelope biogenesis protein TonB</fullName>
    </submittedName>
    <submittedName>
        <fullName evidence="4">TolA protein</fullName>
    </submittedName>
</protein>
<sequence length="322" mass="34781">MSKIGKHRRGIVGTILFHGVILLLLLFFGFITPLPLPEEKGILVDFGNSSTGSGAREPARRAAQAPVKKEEKKNEPATPPVSKPKTQPKPKAQPKSTPDQGKEKVMTQDFEESAAVNSGTKKSKVDEEKKRQEELARQKKIAEEKARQEEFERQRQAELERQRKAEAERKKREEEQRKIAEINSRAQSAFGGGKTDNGSDSKSQGVTYGGGNQGSPDGTPGVNRYGNGGGSGNTFNLSGRSLVGGLPKPDFPGNEEGTVVVEITVDKYGKVTQANPGVKGSNTINPSLLAAAKKAALSARFNTDNNAPAFQKGTITYHFVLD</sequence>
<evidence type="ECO:0000313" key="5">
    <source>
        <dbReference type="Proteomes" id="UP000240621"/>
    </source>
</evidence>
<proteinExistence type="predicted"/>
<dbReference type="Proteomes" id="UP000396862">
    <property type="component" value="Unassembled WGS sequence"/>
</dbReference>
<gene>
    <name evidence="4" type="ORF">CLV93_103358</name>
    <name evidence="3" type="ORF">JCM18694_37270</name>
</gene>
<keyword evidence="6" id="KW-1185">Reference proteome</keyword>
<evidence type="ECO:0000256" key="1">
    <source>
        <dbReference type="SAM" id="MobiDB-lite"/>
    </source>
</evidence>
<name>A0A2P8CG34_9BACT</name>
<feature type="compositionally biased region" description="Basic and acidic residues" evidence="1">
    <location>
        <begin position="123"/>
        <end position="180"/>
    </location>
</feature>
<comment type="caution">
    <text evidence="4">The sequence shown here is derived from an EMBL/GenBank/DDBJ whole genome shotgun (WGS) entry which is preliminary data.</text>
</comment>
<dbReference type="AlphaFoldDB" id="A0A2P8CG34"/>
<reference evidence="4 5" key="1">
    <citation type="submission" date="2018-03" db="EMBL/GenBank/DDBJ databases">
        <title>Genomic Encyclopedia of Archaeal and Bacterial Type Strains, Phase II (KMG-II): from individual species to whole genera.</title>
        <authorList>
            <person name="Goeker M."/>
        </authorList>
    </citation>
    <scope>NUCLEOTIDE SEQUENCE [LARGE SCALE GENOMIC DNA]</scope>
    <source>
        <strain evidence="4 5">DSM 27267</strain>
    </source>
</reference>
<organism evidence="4 5">
    <name type="scientific">Prolixibacter denitrificans</name>
    <dbReference type="NCBI Taxonomy" id="1541063"/>
    <lineage>
        <taxon>Bacteria</taxon>
        <taxon>Pseudomonadati</taxon>
        <taxon>Bacteroidota</taxon>
        <taxon>Bacteroidia</taxon>
        <taxon>Marinilabiliales</taxon>
        <taxon>Prolixibacteraceae</taxon>
        <taxon>Prolixibacter</taxon>
    </lineage>
</organism>
<dbReference type="EMBL" id="BLAU01000001">
    <property type="protein sequence ID" value="GET23481.1"/>
    <property type="molecule type" value="Genomic_DNA"/>
</dbReference>
<dbReference type="CDD" id="cd22249">
    <property type="entry name" value="UDM1_RNF168_RNF169-like"/>
    <property type="match status" value="1"/>
</dbReference>
<feature type="compositionally biased region" description="Polar residues" evidence="1">
    <location>
        <begin position="196"/>
        <end position="206"/>
    </location>
</feature>
<keyword evidence="2" id="KW-0472">Membrane</keyword>